<dbReference type="EMBL" id="CABVPP010000016">
    <property type="protein sequence ID" value="VWB58333.1"/>
    <property type="molecule type" value="Genomic_DNA"/>
</dbReference>
<name>A0A132EC68_9BURK</name>
<keyword evidence="8" id="KW-0626">Porin</keyword>
<dbReference type="GO" id="GO:0046930">
    <property type="term" value="C:pore complex"/>
    <property type="evidence" value="ECO:0007669"/>
    <property type="project" value="UniProtKB-KW"/>
</dbReference>
<evidence type="ECO:0000313" key="13">
    <source>
        <dbReference type="EMBL" id="KWF24759.1"/>
    </source>
</evidence>
<dbReference type="AlphaFoldDB" id="A0A132EC68"/>
<evidence type="ECO:0000313" key="15">
    <source>
        <dbReference type="Proteomes" id="UP000062912"/>
    </source>
</evidence>
<keyword evidence="7" id="KW-0406">Ion transport</keyword>
<evidence type="ECO:0000256" key="1">
    <source>
        <dbReference type="ARBA" id="ARBA00004571"/>
    </source>
</evidence>
<reference evidence="14 16" key="2">
    <citation type="submission" date="2019-09" db="EMBL/GenBank/DDBJ databases">
        <authorList>
            <person name="Depoorter E."/>
        </authorList>
    </citation>
    <scope>NUCLEOTIDE SEQUENCE [LARGE SCALE GENOMIC DNA]</scope>
    <source>
        <strain evidence="14">LMG 26883</strain>
    </source>
</reference>
<keyword evidence="3" id="KW-0813">Transport</keyword>
<dbReference type="SUPFAM" id="SSF56935">
    <property type="entry name" value="Porins"/>
    <property type="match status" value="1"/>
</dbReference>
<dbReference type="Pfam" id="PF13609">
    <property type="entry name" value="Porin_4"/>
    <property type="match status" value="1"/>
</dbReference>
<keyword evidence="9" id="KW-0472">Membrane</keyword>
<sequence length="365" mass="37983">METTKKTLLALAACAIPAVSFAQSSVTMFGLMDAGISYVSNEGGHGNAKFDDNIFFPNLLGFEGKEDLGAGTRAIFRLVNQYSLANGSIIGGGLFGRTAYVGLQNDRYGTLTLGNQYEFMVDALAAGGNEIAQDLVGLYGFRNGPFDKLALPNNPTGAFDWDRVAGSNRVANSVKYTSPSLSGLTVGMLYGFGNVAGSIGAGNTVSVGATYDNGPFGAGAAYTNQKYGAADGLPATSVRNWGAGVHYTLGQVTAKALVTTVRNAANGAGVWSAEAGASWRPSPAWVIGAAYTYMKGNDTLDNAHAHQILAAVQYWLSKRTMVYVAGVHQRANHGSAAQINGVMDPDGASSGTLQSIARIGLSTRF</sequence>
<organism evidence="13 15">
    <name type="scientific">Burkholderia pseudomultivorans</name>
    <dbReference type="NCBI Taxonomy" id="1207504"/>
    <lineage>
        <taxon>Bacteria</taxon>
        <taxon>Pseudomonadati</taxon>
        <taxon>Pseudomonadota</taxon>
        <taxon>Betaproteobacteria</taxon>
        <taxon>Burkholderiales</taxon>
        <taxon>Burkholderiaceae</taxon>
        <taxon>Burkholderia</taxon>
        <taxon>Burkholderia cepacia complex</taxon>
    </lineage>
</organism>
<dbReference type="InterPro" id="IPR033900">
    <property type="entry name" value="Gram_neg_porin_domain"/>
</dbReference>
<dbReference type="Proteomes" id="UP000494162">
    <property type="component" value="Unassembled WGS sequence"/>
</dbReference>
<proteinExistence type="predicted"/>
<keyword evidence="10" id="KW-0998">Cell outer membrane</keyword>
<dbReference type="EMBL" id="LPJR01000057">
    <property type="protein sequence ID" value="KWF24759.1"/>
    <property type="molecule type" value="Genomic_DNA"/>
</dbReference>
<reference evidence="13 15" key="1">
    <citation type="submission" date="2015-11" db="EMBL/GenBank/DDBJ databases">
        <title>Expanding the genomic diversity of Burkholderia species for the development of highly accurate diagnostics.</title>
        <authorList>
            <person name="Sahl J."/>
            <person name="Keim P."/>
            <person name="Wagner D."/>
        </authorList>
    </citation>
    <scope>NUCLEOTIDE SEQUENCE [LARGE SCALE GENOMIC DNA]</scope>
    <source>
        <strain evidence="13 15">MSMB368WGS</strain>
    </source>
</reference>
<keyword evidence="4" id="KW-1134">Transmembrane beta strand</keyword>
<dbReference type="PANTHER" id="PTHR34501:SF9">
    <property type="entry name" value="MAJOR OUTER MEMBRANE PROTEIN P.IA"/>
    <property type="match status" value="1"/>
</dbReference>
<evidence type="ECO:0000256" key="6">
    <source>
        <dbReference type="ARBA" id="ARBA00022729"/>
    </source>
</evidence>
<evidence type="ECO:0000256" key="8">
    <source>
        <dbReference type="ARBA" id="ARBA00023114"/>
    </source>
</evidence>
<evidence type="ECO:0000259" key="12">
    <source>
        <dbReference type="Pfam" id="PF13609"/>
    </source>
</evidence>
<dbReference type="PANTHER" id="PTHR34501">
    <property type="entry name" value="PROTEIN YDDL-RELATED"/>
    <property type="match status" value="1"/>
</dbReference>
<comment type="subunit">
    <text evidence="2">Homotrimer.</text>
</comment>
<dbReference type="InterPro" id="IPR050298">
    <property type="entry name" value="Gram-neg_bact_OMP"/>
</dbReference>
<accession>A0A132EC68</accession>
<keyword evidence="5" id="KW-0812">Transmembrane</keyword>
<dbReference type="Gene3D" id="2.40.160.10">
    <property type="entry name" value="Porin"/>
    <property type="match status" value="1"/>
</dbReference>
<dbReference type="GO" id="GO:0015288">
    <property type="term" value="F:porin activity"/>
    <property type="evidence" value="ECO:0007669"/>
    <property type="project" value="UniProtKB-KW"/>
</dbReference>
<dbReference type="Proteomes" id="UP000062912">
    <property type="component" value="Unassembled WGS sequence"/>
</dbReference>
<comment type="subcellular location">
    <subcellularLocation>
        <location evidence="1">Cell outer membrane</location>
        <topology evidence="1">Multi-pass membrane protein</topology>
    </subcellularLocation>
</comment>
<evidence type="ECO:0000256" key="5">
    <source>
        <dbReference type="ARBA" id="ARBA00022692"/>
    </source>
</evidence>
<protein>
    <submittedName>
        <fullName evidence="13">Porin</fullName>
    </submittedName>
</protein>
<gene>
    <name evidence="14" type="ORF">BPS26883_02736</name>
    <name evidence="13" type="ORF">WT56_23065</name>
</gene>
<evidence type="ECO:0000313" key="14">
    <source>
        <dbReference type="EMBL" id="VWB58333.1"/>
    </source>
</evidence>
<evidence type="ECO:0000256" key="3">
    <source>
        <dbReference type="ARBA" id="ARBA00022448"/>
    </source>
</evidence>
<evidence type="ECO:0000256" key="9">
    <source>
        <dbReference type="ARBA" id="ARBA00023136"/>
    </source>
</evidence>
<dbReference type="GeneID" id="93169762"/>
<evidence type="ECO:0000313" key="16">
    <source>
        <dbReference type="Proteomes" id="UP000494162"/>
    </source>
</evidence>
<dbReference type="GO" id="GO:0006811">
    <property type="term" value="P:monoatomic ion transport"/>
    <property type="evidence" value="ECO:0007669"/>
    <property type="project" value="UniProtKB-KW"/>
</dbReference>
<feature type="chain" id="PRO_5033247729" evidence="11">
    <location>
        <begin position="23"/>
        <end position="365"/>
    </location>
</feature>
<dbReference type="CDD" id="cd00342">
    <property type="entry name" value="gram_neg_porins"/>
    <property type="match status" value="1"/>
</dbReference>
<evidence type="ECO:0000256" key="11">
    <source>
        <dbReference type="SAM" id="SignalP"/>
    </source>
</evidence>
<dbReference type="GO" id="GO:0009279">
    <property type="term" value="C:cell outer membrane"/>
    <property type="evidence" value="ECO:0007669"/>
    <property type="project" value="UniProtKB-SubCell"/>
</dbReference>
<dbReference type="RefSeq" id="WP_060244743.1">
    <property type="nucleotide sequence ID" value="NZ_CABVPP010000016.1"/>
</dbReference>
<dbReference type="InterPro" id="IPR023614">
    <property type="entry name" value="Porin_dom_sf"/>
</dbReference>
<feature type="domain" description="Porin" evidence="12">
    <location>
        <begin position="10"/>
        <end position="331"/>
    </location>
</feature>
<feature type="signal peptide" evidence="11">
    <location>
        <begin position="1"/>
        <end position="22"/>
    </location>
</feature>
<dbReference type="OrthoDB" id="8982743at2"/>
<evidence type="ECO:0000256" key="7">
    <source>
        <dbReference type="ARBA" id="ARBA00023065"/>
    </source>
</evidence>
<evidence type="ECO:0000256" key="4">
    <source>
        <dbReference type="ARBA" id="ARBA00022452"/>
    </source>
</evidence>
<evidence type="ECO:0000256" key="10">
    <source>
        <dbReference type="ARBA" id="ARBA00023237"/>
    </source>
</evidence>
<keyword evidence="6 11" id="KW-0732">Signal</keyword>
<evidence type="ECO:0000256" key="2">
    <source>
        <dbReference type="ARBA" id="ARBA00011233"/>
    </source>
</evidence>